<protein>
    <submittedName>
        <fullName evidence="2">Dienelactone hydrolase family protein</fullName>
    </submittedName>
</protein>
<comment type="caution">
    <text evidence="2">The sequence shown here is derived from an EMBL/GenBank/DDBJ whole genome shotgun (WGS) entry which is preliminary data.</text>
</comment>
<dbReference type="Gene3D" id="3.40.50.1820">
    <property type="entry name" value="alpha/beta hydrolase"/>
    <property type="match status" value="1"/>
</dbReference>
<dbReference type="SUPFAM" id="SSF53474">
    <property type="entry name" value="alpha/beta-Hydrolases"/>
    <property type="match status" value="1"/>
</dbReference>
<dbReference type="Proteomes" id="UP000307768">
    <property type="component" value="Unassembled WGS sequence"/>
</dbReference>
<dbReference type="InterPro" id="IPR029058">
    <property type="entry name" value="AB_hydrolase_fold"/>
</dbReference>
<organism evidence="2 3">
    <name type="scientific">Mumia zhuanghuii</name>
    <dbReference type="NCBI Taxonomy" id="2585211"/>
    <lineage>
        <taxon>Bacteria</taxon>
        <taxon>Bacillati</taxon>
        <taxon>Actinomycetota</taxon>
        <taxon>Actinomycetes</taxon>
        <taxon>Propionibacteriales</taxon>
        <taxon>Nocardioidaceae</taxon>
        <taxon>Mumia</taxon>
    </lineage>
</organism>
<dbReference type="PANTHER" id="PTHR46623:SF6">
    <property type="entry name" value="ALPHA_BETA-HYDROLASES SUPERFAMILY PROTEIN"/>
    <property type="match status" value="1"/>
</dbReference>
<evidence type="ECO:0000313" key="2">
    <source>
        <dbReference type="EMBL" id="KAA1422166.1"/>
    </source>
</evidence>
<keyword evidence="2" id="KW-0378">Hydrolase</keyword>
<proteinExistence type="predicted"/>
<accession>A0A5Q6RVV1</accession>
<dbReference type="EMBL" id="VDFQ02000004">
    <property type="protein sequence ID" value="KAA1422166.1"/>
    <property type="molecule type" value="Genomic_DNA"/>
</dbReference>
<dbReference type="AlphaFoldDB" id="A0A5Q6RVV1"/>
<evidence type="ECO:0000259" key="1">
    <source>
        <dbReference type="Pfam" id="PF01738"/>
    </source>
</evidence>
<dbReference type="Pfam" id="PF01738">
    <property type="entry name" value="DLH"/>
    <property type="match status" value="1"/>
</dbReference>
<dbReference type="InterPro" id="IPR002925">
    <property type="entry name" value="Dienelactn_hydro"/>
</dbReference>
<dbReference type="GO" id="GO:0016787">
    <property type="term" value="F:hydrolase activity"/>
    <property type="evidence" value="ECO:0007669"/>
    <property type="project" value="UniProtKB-KW"/>
</dbReference>
<dbReference type="PANTHER" id="PTHR46623">
    <property type="entry name" value="CARBOXYMETHYLENEBUTENOLIDASE-RELATED"/>
    <property type="match status" value="1"/>
</dbReference>
<dbReference type="InterPro" id="IPR051049">
    <property type="entry name" value="Dienelactone_hydrolase-like"/>
</dbReference>
<gene>
    <name evidence="2" type="ORF">FE697_013365</name>
</gene>
<name>A0A5Q6RVV1_9ACTN</name>
<sequence length="240" mass="25528">MPEVDLSRSGARDTSRTLRGYLAEPSTPGPWPGVVLVHEAFGLVPTMRRHADRLAEMGYATLAVDLYSDGGARRCLVATTRAFASGKGRAFADIDAARRWLIEREITNGKVGVIGFCLGGGFAILVAGHGDFDAAAVNYGVIPKGLDDAVVGSCPVVASYGSEDRVVRRGAERLEAALARADVDHDVTVYAGAGHSFLNEEEDGPRILRPITRVAGIGPDPDAAGQAWERIGAFFDKHLR</sequence>
<dbReference type="RefSeq" id="WP_149770123.1">
    <property type="nucleotide sequence ID" value="NZ_VDFQ02000004.1"/>
</dbReference>
<dbReference type="OrthoDB" id="3208682at2"/>
<reference evidence="2 3" key="1">
    <citation type="submission" date="2019-09" db="EMBL/GenBank/DDBJ databases">
        <title>Mumia zhuanghuii sp. nov. isolated from the intestinal contents of plateau pika (Ochotona curzoniae) in the Qinghai-Tibet plateau of China.</title>
        <authorList>
            <person name="Tian Z."/>
        </authorList>
    </citation>
    <scope>NUCLEOTIDE SEQUENCE [LARGE SCALE GENOMIC DNA]</scope>
    <source>
        <strain evidence="3">350</strain>
    </source>
</reference>
<evidence type="ECO:0000313" key="3">
    <source>
        <dbReference type="Proteomes" id="UP000307768"/>
    </source>
</evidence>
<feature type="domain" description="Dienelactone hydrolase" evidence="1">
    <location>
        <begin position="18"/>
        <end position="238"/>
    </location>
</feature>